<sequence>MFRGEVWLYQADPTIGDEIGKTRPCIIVNSDKIGILRLKVIVPVTGWNDVFSQVPWMVRIEPSIENGLSKLSAADAFQVRSVSQKRLIKRIGRISEDAIAELNLALATVLDMQ</sequence>
<dbReference type="InterPro" id="IPR003477">
    <property type="entry name" value="PemK-like"/>
</dbReference>
<evidence type="ECO:0000256" key="1">
    <source>
        <dbReference type="ARBA" id="ARBA00007521"/>
    </source>
</evidence>
<gene>
    <name evidence="4" type="ORF">PMH09_17110</name>
</gene>
<dbReference type="EC" id="3.1.-.-" evidence="3"/>
<proteinExistence type="inferred from homology"/>
<dbReference type="Proteomes" id="UP001232992">
    <property type="component" value="Unassembled WGS sequence"/>
</dbReference>
<comment type="caution">
    <text evidence="4">The sequence shown here is derived from an EMBL/GenBank/DDBJ whole genome shotgun (WGS) entry which is preliminary data.</text>
</comment>
<comment type="function">
    <text evidence="3">Toxic component of a type II toxin-antitoxin (TA) system.</text>
</comment>
<dbReference type="SUPFAM" id="SSF50118">
    <property type="entry name" value="Cell growth inhibitor/plasmid maintenance toxic component"/>
    <property type="match status" value="1"/>
</dbReference>
<reference evidence="4 5" key="1">
    <citation type="submission" date="2023-01" db="EMBL/GenBank/DDBJ databases">
        <title>Novel diversity within Roseofilum (Cyanobacteria; Desertifilaceae) from marine benthic mats with descriptions of four novel species.</title>
        <authorList>
            <person name="Wang Y."/>
            <person name="Berthold D.E."/>
            <person name="Hu J."/>
            <person name="Lefler F.W."/>
            <person name="Laughinghouse H.D. IV."/>
        </authorList>
    </citation>
    <scope>NUCLEOTIDE SEQUENCE [LARGE SCALE GENOMIC DNA]</scope>
    <source>
        <strain evidence="4 5">BLCC-M143</strain>
    </source>
</reference>
<comment type="similarity">
    <text evidence="1 3">Belongs to the PemK/MazF family.</text>
</comment>
<evidence type="ECO:0000256" key="3">
    <source>
        <dbReference type="PIRNR" id="PIRNR033490"/>
    </source>
</evidence>
<name>A0ABT7C0S4_9CYAN</name>
<protein>
    <recommendedName>
        <fullName evidence="3">mRNA interferase</fullName>
        <ecNumber evidence="3">3.1.-.-</ecNumber>
    </recommendedName>
</protein>
<organism evidence="4 5">
    <name type="scientific">Roseofilum casamattae BLCC-M143</name>
    <dbReference type="NCBI Taxonomy" id="3022442"/>
    <lineage>
        <taxon>Bacteria</taxon>
        <taxon>Bacillati</taxon>
        <taxon>Cyanobacteriota</taxon>
        <taxon>Cyanophyceae</taxon>
        <taxon>Desertifilales</taxon>
        <taxon>Desertifilaceae</taxon>
        <taxon>Roseofilum</taxon>
        <taxon>Roseofilum casamattae</taxon>
    </lineage>
</organism>
<keyword evidence="3" id="KW-0255">Endonuclease</keyword>
<dbReference type="Gene3D" id="2.30.30.110">
    <property type="match status" value="1"/>
</dbReference>
<dbReference type="PANTHER" id="PTHR33988">
    <property type="entry name" value="ENDORIBONUCLEASE MAZF-RELATED"/>
    <property type="match status" value="1"/>
</dbReference>
<accession>A0ABT7C0S4</accession>
<keyword evidence="3" id="KW-0540">Nuclease</keyword>
<dbReference type="EMBL" id="JAQOSQ010000022">
    <property type="protein sequence ID" value="MDJ1184910.1"/>
    <property type="molecule type" value="Genomic_DNA"/>
</dbReference>
<dbReference type="InterPro" id="IPR011067">
    <property type="entry name" value="Plasmid_toxin/cell-grow_inhib"/>
</dbReference>
<dbReference type="PANTHER" id="PTHR33988:SF1">
    <property type="entry name" value="ENDORIBONUCLEASE MAZF7-RELATED"/>
    <property type="match status" value="1"/>
</dbReference>
<keyword evidence="3" id="KW-0378">Hydrolase</keyword>
<dbReference type="PIRSF" id="PIRSF033490">
    <property type="entry name" value="MazF"/>
    <property type="match status" value="1"/>
</dbReference>
<keyword evidence="2" id="KW-1277">Toxin-antitoxin system</keyword>
<keyword evidence="5" id="KW-1185">Reference proteome</keyword>
<dbReference type="RefSeq" id="WP_283759567.1">
    <property type="nucleotide sequence ID" value="NZ_JAQOSQ010000022.1"/>
</dbReference>
<evidence type="ECO:0000313" key="5">
    <source>
        <dbReference type="Proteomes" id="UP001232992"/>
    </source>
</evidence>
<dbReference type="Pfam" id="PF02452">
    <property type="entry name" value="PemK_toxin"/>
    <property type="match status" value="1"/>
</dbReference>
<evidence type="ECO:0000256" key="2">
    <source>
        <dbReference type="ARBA" id="ARBA00022649"/>
    </source>
</evidence>
<evidence type="ECO:0000313" key="4">
    <source>
        <dbReference type="EMBL" id="MDJ1184910.1"/>
    </source>
</evidence>